<evidence type="ECO:0000259" key="2">
    <source>
        <dbReference type="Pfam" id="PF00144"/>
    </source>
</evidence>
<evidence type="ECO:0000256" key="1">
    <source>
        <dbReference type="SAM" id="SignalP"/>
    </source>
</evidence>
<dbReference type="InterPro" id="IPR050491">
    <property type="entry name" value="AmpC-like"/>
</dbReference>
<dbReference type="PANTHER" id="PTHR46825:SF9">
    <property type="entry name" value="BETA-LACTAMASE-RELATED DOMAIN-CONTAINING PROTEIN"/>
    <property type="match status" value="1"/>
</dbReference>
<dbReference type="Pfam" id="PF00144">
    <property type="entry name" value="Beta-lactamase"/>
    <property type="match status" value="1"/>
</dbReference>
<accession>A0A037ZJB0</accession>
<dbReference type="Proteomes" id="UP000026249">
    <property type="component" value="Unassembled WGS sequence"/>
</dbReference>
<sequence>MAKRALWRGAFRLALAMVIGAGAAVADTAKVGVFFDSWLDSVGNPPSVGVLMRGDKVVKRYARGFAADQPVELQSTSKSITAACIKSLVDESRLTFDATLQDLLGQGGDITIAQLLTHSSGLTPDETQRPMGRWRFDPRPRWGKATKRALERKKLGPKTFAYNNENYAILGVVIGAVAGEAYDSFCARRVLKPLGIASGELSPVSGAFGPWGGWRMSAEDYARFHRSTHVRSDAGNLPRADMGGGAFYGMGMIGRASGNGFNHWHFGSLCFGDGRGNGGSYTVSWGKTWSFFAAYEACIDGNAMGALDRSLIQALFSN</sequence>
<feature type="signal peptide" evidence="1">
    <location>
        <begin position="1"/>
        <end position="23"/>
    </location>
</feature>
<dbReference type="AlphaFoldDB" id="A0A037ZJB0"/>
<name>A0A037ZJB0_9RHOB</name>
<feature type="chain" id="PRO_5001559553" description="Beta-lactamase-related domain-containing protein" evidence="1">
    <location>
        <begin position="24"/>
        <end position="318"/>
    </location>
</feature>
<organism evidence="3 4">
    <name type="scientific">Actibacterium mucosum KCTC 23349</name>
    <dbReference type="NCBI Taxonomy" id="1454373"/>
    <lineage>
        <taxon>Bacteria</taxon>
        <taxon>Pseudomonadati</taxon>
        <taxon>Pseudomonadota</taxon>
        <taxon>Alphaproteobacteria</taxon>
        <taxon>Rhodobacterales</taxon>
        <taxon>Roseobacteraceae</taxon>
        <taxon>Actibacterium</taxon>
    </lineage>
</organism>
<dbReference type="OrthoDB" id="5377981at2"/>
<dbReference type="InterPro" id="IPR012338">
    <property type="entry name" value="Beta-lactam/transpept-like"/>
</dbReference>
<proteinExistence type="predicted"/>
<dbReference type="SUPFAM" id="SSF56601">
    <property type="entry name" value="beta-lactamase/transpeptidase-like"/>
    <property type="match status" value="1"/>
</dbReference>
<protein>
    <recommendedName>
        <fullName evidence="2">Beta-lactamase-related domain-containing protein</fullName>
    </recommendedName>
</protein>
<dbReference type="PANTHER" id="PTHR46825">
    <property type="entry name" value="D-ALANYL-D-ALANINE-CARBOXYPEPTIDASE/ENDOPEPTIDASE AMPH"/>
    <property type="match status" value="1"/>
</dbReference>
<dbReference type="EMBL" id="JFKE01000002">
    <property type="protein sequence ID" value="KAJ56515.1"/>
    <property type="molecule type" value="Genomic_DNA"/>
</dbReference>
<keyword evidence="4" id="KW-1185">Reference proteome</keyword>
<feature type="domain" description="Beta-lactamase-related" evidence="2">
    <location>
        <begin position="48"/>
        <end position="249"/>
    </location>
</feature>
<dbReference type="Gene3D" id="3.40.710.10">
    <property type="entry name" value="DD-peptidase/beta-lactamase superfamily"/>
    <property type="match status" value="1"/>
</dbReference>
<dbReference type="InterPro" id="IPR001466">
    <property type="entry name" value="Beta-lactam-related"/>
</dbReference>
<dbReference type="RefSeq" id="WP_035256614.1">
    <property type="nucleotide sequence ID" value="NZ_JFKE01000002.1"/>
</dbReference>
<reference evidence="3 4" key="1">
    <citation type="submission" date="2014-03" db="EMBL/GenBank/DDBJ databases">
        <title>Draft Genome Sequence of Actibacterium mucosum KCTC 23349, a Marine Alphaproteobacterium with Complex Ionic Requirements Isolated from Mediterranean Seawater at Malvarrosa Beach, Valencia, Spain.</title>
        <authorList>
            <person name="Arahal D.R."/>
            <person name="Shao Z."/>
            <person name="Lai Q."/>
            <person name="Pujalte M.J."/>
        </authorList>
    </citation>
    <scope>NUCLEOTIDE SEQUENCE [LARGE SCALE GENOMIC DNA]</scope>
    <source>
        <strain evidence="3 4">KCTC 23349</strain>
    </source>
</reference>
<evidence type="ECO:0000313" key="3">
    <source>
        <dbReference type="EMBL" id="KAJ56515.1"/>
    </source>
</evidence>
<comment type="caution">
    <text evidence="3">The sequence shown here is derived from an EMBL/GenBank/DDBJ whole genome shotgun (WGS) entry which is preliminary data.</text>
</comment>
<dbReference type="STRING" id="1454373.ACMU_06115"/>
<keyword evidence="1" id="KW-0732">Signal</keyword>
<gene>
    <name evidence="3" type="ORF">ACMU_06115</name>
</gene>
<evidence type="ECO:0000313" key="4">
    <source>
        <dbReference type="Proteomes" id="UP000026249"/>
    </source>
</evidence>